<evidence type="ECO:0000313" key="3">
    <source>
        <dbReference type="Proteomes" id="UP001553843"/>
    </source>
</evidence>
<gene>
    <name evidence="2" type="ORF">AB0887_10695</name>
</gene>
<keyword evidence="1" id="KW-0812">Transmembrane</keyword>
<evidence type="ECO:0000256" key="1">
    <source>
        <dbReference type="SAM" id="Phobius"/>
    </source>
</evidence>
<dbReference type="RefSeq" id="WP_359770715.1">
    <property type="nucleotide sequence ID" value="NZ_JBEYRR010000001.1"/>
</dbReference>
<feature type="transmembrane region" description="Helical" evidence="1">
    <location>
        <begin position="80"/>
        <end position="97"/>
    </location>
</feature>
<organism evidence="2 3">
    <name type="scientific">Streptomyces huasconensis</name>
    <dbReference type="NCBI Taxonomy" id="1854574"/>
    <lineage>
        <taxon>Bacteria</taxon>
        <taxon>Bacillati</taxon>
        <taxon>Actinomycetota</taxon>
        <taxon>Actinomycetes</taxon>
        <taxon>Kitasatosporales</taxon>
        <taxon>Streptomycetaceae</taxon>
        <taxon>Streptomyces</taxon>
    </lineage>
</organism>
<dbReference type="Proteomes" id="UP001553843">
    <property type="component" value="Unassembled WGS sequence"/>
</dbReference>
<dbReference type="EMBL" id="JBEYRS010000003">
    <property type="protein sequence ID" value="MEW2362416.1"/>
    <property type="molecule type" value="Genomic_DNA"/>
</dbReference>
<reference evidence="2 3" key="1">
    <citation type="submission" date="2024-06" db="EMBL/GenBank/DDBJ databases">
        <title>The Natural Products Discovery Center: Release of the First 8490 Sequenced Strains for Exploring Actinobacteria Biosynthetic Diversity.</title>
        <authorList>
            <person name="Kalkreuter E."/>
            <person name="Kautsar S.A."/>
            <person name="Yang D."/>
            <person name="Bader C.D."/>
            <person name="Teijaro C.N."/>
            <person name="Fluegel L."/>
            <person name="Davis C.M."/>
            <person name="Simpson J.R."/>
            <person name="Lauterbach L."/>
            <person name="Steele A.D."/>
            <person name="Gui C."/>
            <person name="Meng S."/>
            <person name="Li G."/>
            <person name="Viehrig K."/>
            <person name="Ye F."/>
            <person name="Su P."/>
            <person name="Kiefer A.F."/>
            <person name="Nichols A."/>
            <person name="Cepeda A.J."/>
            <person name="Yan W."/>
            <person name="Fan B."/>
            <person name="Jiang Y."/>
            <person name="Adhikari A."/>
            <person name="Zheng C.-J."/>
            <person name="Schuster L."/>
            <person name="Cowan T.M."/>
            <person name="Smanski M.J."/>
            <person name="Chevrette M.G."/>
            <person name="De Carvalho L.P.S."/>
            <person name="Shen B."/>
        </authorList>
    </citation>
    <scope>NUCLEOTIDE SEQUENCE [LARGE SCALE GENOMIC DNA]</scope>
    <source>
        <strain evidence="2 3">NPDC047833</strain>
    </source>
</reference>
<sequence length="132" mass="13906">MSLAVSATTTARGNSMDGPADWALVIGILVLYLAVGLVLEYRAKRRRGADKPVKAAARGLFAERQGGVGAAPGQYFVSRMVMLVGMLAMGLAVYLTRSAPTPVQALVVGAVAAVGIFAWAYFDFRTEPREGS</sequence>
<keyword evidence="1" id="KW-1133">Transmembrane helix</keyword>
<name>A0ABV3LSI2_9ACTN</name>
<evidence type="ECO:0008006" key="4">
    <source>
        <dbReference type="Google" id="ProtNLM"/>
    </source>
</evidence>
<accession>A0ABV3LSI2</accession>
<comment type="caution">
    <text evidence="2">The sequence shown here is derived from an EMBL/GenBank/DDBJ whole genome shotgun (WGS) entry which is preliminary data.</text>
</comment>
<evidence type="ECO:0000313" key="2">
    <source>
        <dbReference type="EMBL" id="MEW2362416.1"/>
    </source>
</evidence>
<feature type="transmembrane region" description="Helical" evidence="1">
    <location>
        <begin position="22"/>
        <end position="41"/>
    </location>
</feature>
<proteinExistence type="predicted"/>
<protein>
    <recommendedName>
        <fullName evidence="4">Integral membrane protein</fullName>
    </recommendedName>
</protein>
<feature type="transmembrane region" description="Helical" evidence="1">
    <location>
        <begin position="103"/>
        <end position="122"/>
    </location>
</feature>
<keyword evidence="3" id="KW-1185">Reference proteome</keyword>
<keyword evidence="1" id="KW-0472">Membrane</keyword>